<feature type="region of interest" description="Disordered" evidence="2">
    <location>
        <begin position="1"/>
        <end position="48"/>
    </location>
</feature>
<name>A0A6G1F0Z4_9ORYZ</name>
<organism evidence="3 4">
    <name type="scientific">Oryza meyeriana var. granulata</name>
    <dbReference type="NCBI Taxonomy" id="110450"/>
    <lineage>
        <taxon>Eukaryota</taxon>
        <taxon>Viridiplantae</taxon>
        <taxon>Streptophyta</taxon>
        <taxon>Embryophyta</taxon>
        <taxon>Tracheophyta</taxon>
        <taxon>Spermatophyta</taxon>
        <taxon>Magnoliopsida</taxon>
        <taxon>Liliopsida</taxon>
        <taxon>Poales</taxon>
        <taxon>Poaceae</taxon>
        <taxon>BOP clade</taxon>
        <taxon>Oryzoideae</taxon>
        <taxon>Oryzeae</taxon>
        <taxon>Oryzinae</taxon>
        <taxon>Oryza</taxon>
        <taxon>Oryza meyeriana</taxon>
    </lineage>
</organism>
<comment type="caution">
    <text evidence="3">The sequence shown here is derived from an EMBL/GenBank/DDBJ whole genome shotgun (WGS) entry which is preliminary data.</text>
</comment>
<dbReference type="AlphaFoldDB" id="A0A6G1F0Z4"/>
<dbReference type="OrthoDB" id="673648at2759"/>
<evidence type="ECO:0000313" key="4">
    <source>
        <dbReference type="Proteomes" id="UP000479710"/>
    </source>
</evidence>
<protein>
    <submittedName>
        <fullName evidence="3">Uncharacterized protein</fullName>
    </submittedName>
</protein>
<dbReference type="EMBL" id="SPHZ02000002">
    <property type="protein sequence ID" value="KAF0930588.1"/>
    <property type="molecule type" value="Genomic_DNA"/>
</dbReference>
<evidence type="ECO:0000256" key="1">
    <source>
        <dbReference type="ARBA" id="ARBA00023054"/>
    </source>
</evidence>
<dbReference type="GO" id="GO:0072699">
    <property type="term" value="P:protein localization to cortical microtubule cytoskeleton"/>
    <property type="evidence" value="ECO:0007669"/>
    <property type="project" value="TreeGrafter"/>
</dbReference>
<dbReference type="Proteomes" id="UP000479710">
    <property type="component" value="Unassembled WGS sequence"/>
</dbReference>
<proteinExistence type="predicted"/>
<evidence type="ECO:0000313" key="3">
    <source>
        <dbReference type="EMBL" id="KAF0930588.1"/>
    </source>
</evidence>
<keyword evidence="4" id="KW-1185">Reference proteome</keyword>
<evidence type="ECO:0000256" key="2">
    <source>
        <dbReference type="SAM" id="MobiDB-lite"/>
    </source>
</evidence>
<gene>
    <name evidence="3" type="ORF">E2562_033752</name>
</gene>
<feature type="compositionally biased region" description="Low complexity" evidence="2">
    <location>
        <begin position="14"/>
        <end position="32"/>
    </location>
</feature>
<reference evidence="3 4" key="1">
    <citation type="submission" date="2019-11" db="EMBL/GenBank/DDBJ databases">
        <title>Whole genome sequence of Oryza granulata.</title>
        <authorList>
            <person name="Li W."/>
        </authorList>
    </citation>
    <scope>NUCLEOTIDE SEQUENCE [LARGE SCALE GENOMIC DNA]</scope>
    <source>
        <strain evidence="4">cv. Menghai</strain>
        <tissue evidence="3">Leaf</tissue>
    </source>
</reference>
<accession>A0A6G1F0Z4</accession>
<dbReference type="InterPro" id="IPR040265">
    <property type="entry name" value="CHUP1/IPGA1-like"/>
</dbReference>
<sequence length="248" mass="27449">MKHQVINSNGGGASVPARPTRASRAAAPAVVRRPARARGNLKDEKKLESESEALRREVERLRRRNDELEQQLALAHRTVDQLRQQQATALVDMYYSLTTNTKTANAAASGIIGELQNRSTHLLADYVLFPGGGWVAHAMQIKGDVEEKAGLINHLIAEVHQTTFADVEQVLAFVDWLDQHLSTLSDETAVLKHFSWPERKADALREAAFKYRNLNSLLTQISNSSNDTALASCEATLTKASALQHKYT</sequence>
<keyword evidence="1" id="KW-0175">Coiled coil</keyword>
<dbReference type="PANTHER" id="PTHR31342:SF64">
    <property type="entry name" value="TETRATRICOPEPTIDE REPEAT (TPR)-LIKE SUPERFAMILY PROTEIN"/>
    <property type="match status" value="1"/>
</dbReference>
<dbReference type="PANTHER" id="PTHR31342">
    <property type="entry name" value="PROTEIN CHUP1, CHLOROPLASTIC"/>
    <property type="match status" value="1"/>
</dbReference>
<dbReference type="GO" id="GO:0055028">
    <property type="term" value="C:cortical microtubule"/>
    <property type="evidence" value="ECO:0007669"/>
    <property type="project" value="TreeGrafter"/>
</dbReference>